<reference evidence="1 2" key="1">
    <citation type="journal article" date="2019" name="Int. J. Syst. Evol. Microbiol.">
        <title>The Global Catalogue of Microorganisms (GCM) 10K type strain sequencing project: providing services to taxonomists for standard genome sequencing and annotation.</title>
        <authorList>
            <consortium name="The Broad Institute Genomics Platform"/>
            <consortium name="The Broad Institute Genome Sequencing Center for Infectious Disease"/>
            <person name="Wu L."/>
            <person name="Ma J."/>
        </authorList>
    </citation>
    <scope>NUCLEOTIDE SEQUENCE [LARGE SCALE GENOMIC DNA]</scope>
    <source>
        <strain evidence="1 2">CGMCC 1.12689</strain>
    </source>
</reference>
<gene>
    <name evidence="1" type="ORF">ACFR9T_16160</name>
</gene>
<dbReference type="EMBL" id="JBHUDB010000023">
    <property type="protein sequence ID" value="MFD1572092.1"/>
    <property type="molecule type" value="Genomic_DNA"/>
</dbReference>
<name>A0ABD6C472_9EURY</name>
<accession>A0ABD6C472</accession>
<sequence length="97" mass="10347">MSDSASPSASVSLSEPTDIPAVLDRTGIDYVGVHDQRLLAIYRTGIFNVVSESGPVSNAHTLQIECWEAPLPSQGDEQSPQELLEDFAAVFDAGNQS</sequence>
<evidence type="ECO:0000313" key="2">
    <source>
        <dbReference type="Proteomes" id="UP001597185"/>
    </source>
</evidence>
<evidence type="ECO:0000313" key="1">
    <source>
        <dbReference type="EMBL" id="MFD1572092.1"/>
    </source>
</evidence>
<proteinExistence type="predicted"/>
<keyword evidence="2" id="KW-1185">Reference proteome</keyword>
<comment type="caution">
    <text evidence="1">The sequence shown here is derived from an EMBL/GenBank/DDBJ whole genome shotgun (WGS) entry which is preliminary data.</text>
</comment>
<dbReference type="RefSeq" id="WP_256419453.1">
    <property type="nucleotide sequence ID" value="NZ_JANHDL010000021.1"/>
</dbReference>
<dbReference type="AlphaFoldDB" id="A0ABD6C472"/>
<protein>
    <submittedName>
        <fullName evidence="1">Uncharacterized protein</fullName>
    </submittedName>
</protein>
<organism evidence="1 2">
    <name type="scientific">Halorubrum laminariae</name>
    <dbReference type="NCBI Taxonomy" id="1433523"/>
    <lineage>
        <taxon>Archaea</taxon>
        <taxon>Methanobacteriati</taxon>
        <taxon>Methanobacteriota</taxon>
        <taxon>Stenosarchaea group</taxon>
        <taxon>Halobacteria</taxon>
        <taxon>Halobacteriales</taxon>
        <taxon>Haloferacaceae</taxon>
        <taxon>Halorubrum</taxon>
    </lineage>
</organism>
<dbReference type="Proteomes" id="UP001597185">
    <property type="component" value="Unassembled WGS sequence"/>
</dbReference>